<sequence>MIGSILLGAGFMQSVFLGLYFHRQEIVGRKFSRDLGYFFFFLSLIMICNLVYFLGKLNEFPHLIKVGYLFGFCIAPFFSFAVTRYFGIPKENRIWSGMFLLVPILFFLIHIPFFLLSGDDKILSLKNNPQNGILSEVNLFQMMTLFFSLIVFLRAYYRFRLLLGEFSNGFLREEKLFSSYVLVLVIWLSLCILFCIFFPGKISESISNIGFSVWVLGFAWHRIYLDQKEMNTDQILYPNQNTIKYQKSYLSDQKLNELGKHLESLLTEKELILEGDLTLPKISDIMGLSSHITSQVCNRYFGQSLIEIIRQKRIEFAKKALIESDTPILRVGFDVGFNSKNAFIRAFKDLTKLTPSEFRKKHKP</sequence>
<evidence type="ECO:0000256" key="4">
    <source>
        <dbReference type="SAM" id="Phobius"/>
    </source>
</evidence>
<keyword evidence="4" id="KW-0812">Transmembrane</keyword>
<evidence type="ECO:0000313" key="6">
    <source>
        <dbReference type="EMBL" id="TDY68008.1"/>
    </source>
</evidence>
<feature type="domain" description="HTH araC/xylS-type" evidence="5">
    <location>
        <begin position="256"/>
        <end position="361"/>
    </location>
</feature>
<evidence type="ECO:0000256" key="2">
    <source>
        <dbReference type="ARBA" id="ARBA00023125"/>
    </source>
</evidence>
<evidence type="ECO:0000313" key="7">
    <source>
        <dbReference type="Proteomes" id="UP000294684"/>
    </source>
</evidence>
<dbReference type="RefSeq" id="WP_004786632.1">
    <property type="nucleotide sequence ID" value="NZ_RQGE01000009.1"/>
</dbReference>
<feature type="transmembrane region" description="Helical" evidence="4">
    <location>
        <begin position="137"/>
        <end position="157"/>
    </location>
</feature>
<dbReference type="PROSITE" id="PS01124">
    <property type="entry name" value="HTH_ARAC_FAMILY_2"/>
    <property type="match status" value="1"/>
</dbReference>
<dbReference type="InterPro" id="IPR009057">
    <property type="entry name" value="Homeodomain-like_sf"/>
</dbReference>
<dbReference type="AlphaFoldDB" id="A0A4R8MS42"/>
<dbReference type="STRING" id="1193051.LEP1GSC017_0788"/>
<feature type="transmembrane region" description="Helical" evidence="4">
    <location>
        <begin position="177"/>
        <end position="199"/>
    </location>
</feature>
<dbReference type="PANTHER" id="PTHR43280">
    <property type="entry name" value="ARAC-FAMILY TRANSCRIPTIONAL REGULATOR"/>
    <property type="match status" value="1"/>
</dbReference>
<feature type="transmembrane region" description="Helical" evidence="4">
    <location>
        <begin position="35"/>
        <end position="54"/>
    </location>
</feature>
<keyword evidence="3" id="KW-0804">Transcription</keyword>
<dbReference type="GO" id="GO:0003700">
    <property type="term" value="F:DNA-binding transcription factor activity"/>
    <property type="evidence" value="ECO:0007669"/>
    <property type="project" value="InterPro"/>
</dbReference>
<dbReference type="SUPFAM" id="SSF46689">
    <property type="entry name" value="Homeodomain-like"/>
    <property type="match status" value="1"/>
</dbReference>
<feature type="transmembrane region" description="Helical" evidence="4">
    <location>
        <begin position="6"/>
        <end position="23"/>
    </location>
</feature>
<evidence type="ECO:0000259" key="5">
    <source>
        <dbReference type="PROSITE" id="PS01124"/>
    </source>
</evidence>
<dbReference type="GeneID" id="79828827"/>
<dbReference type="InterPro" id="IPR018062">
    <property type="entry name" value="HTH_AraC-typ_CS"/>
</dbReference>
<feature type="transmembrane region" description="Helical" evidence="4">
    <location>
        <begin position="66"/>
        <end position="86"/>
    </location>
</feature>
<keyword evidence="1" id="KW-0805">Transcription regulation</keyword>
<name>A0A4R8MS42_LEPME</name>
<dbReference type="EMBL" id="SORO01000003">
    <property type="protein sequence ID" value="TDY68008.1"/>
    <property type="molecule type" value="Genomic_DNA"/>
</dbReference>
<dbReference type="PROSITE" id="PS00041">
    <property type="entry name" value="HTH_ARAC_FAMILY_1"/>
    <property type="match status" value="1"/>
</dbReference>
<evidence type="ECO:0000256" key="3">
    <source>
        <dbReference type="ARBA" id="ARBA00023163"/>
    </source>
</evidence>
<proteinExistence type="predicted"/>
<keyword evidence="7" id="KW-1185">Reference proteome</keyword>
<keyword evidence="4" id="KW-1133">Transmembrane helix</keyword>
<keyword evidence="2 6" id="KW-0238">DNA-binding</keyword>
<dbReference type="SMART" id="SM00342">
    <property type="entry name" value="HTH_ARAC"/>
    <property type="match status" value="1"/>
</dbReference>
<dbReference type="InterPro" id="IPR018060">
    <property type="entry name" value="HTH_AraC"/>
</dbReference>
<feature type="transmembrane region" description="Helical" evidence="4">
    <location>
        <begin position="205"/>
        <end position="225"/>
    </location>
</feature>
<reference evidence="6 7" key="1">
    <citation type="submission" date="2019-03" db="EMBL/GenBank/DDBJ databases">
        <title>Genomic Encyclopedia of Archaeal and Bacterial Type Strains, Phase II (KMG-II): from individual species to whole genera.</title>
        <authorList>
            <person name="Goeker M."/>
        </authorList>
    </citation>
    <scope>NUCLEOTIDE SEQUENCE [LARGE SCALE GENOMIC DNA]</scope>
    <source>
        <strain evidence="6 7">DSM 21537</strain>
    </source>
</reference>
<protein>
    <submittedName>
        <fullName evidence="6">AraC-like DNA-binding protein</fullName>
    </submittedName>
</protein>
<dbReference type="Gene3D" id="1.10.10.60">
    <property type="entry name" value="Homeodomain-like"/>
    <property type="match status" value="1"/>
</dbReference>
<dbReference type="Proteomes" id="UP000294684">
    <property type="component" value="Unassembled WGS sequence"/>
</dbReference>
<dbReference type="Pfam" id="PF12833">
    <property type="entry name" value="HTH_18"/>
    <property type="match status" value="1"/>
</dbReference>
<comment type="caution">
    <text evidence="6">The sequence shown here is derived from an EMBL/GenBank/DDBJ whole genome shotgun (WGS) entry which is preliminary data.</text>
</comment>
<evidence type="ECO:0000256" key="1">
    <source>
        <dbReference type="ARBA" id="ARBA00023015"/>
    </source>
</evidence>
<dbReference type="GO" id="GO:0043565">
    <property type="term" value="F:sequence-specific DNA binding"/>
    <property type="evidence" value="ECO:0007669"/>
    <property type="project" value="InterPro"/>
</dbReference>
<gene>
    <name evidence="6" type="ORF">CLV96_3565</name>
</gene>
<dbReference type="OrthoDB" id="326536at2"/>
<dbReference type="PANTHER" id="PTHR43280:SF29">
    <property type="entry name" value="ARAC-FAMILY TRANSCRIPTIONAL REGULATOR"/>
    <property type="match status" value="1"/>
</dbReference>
<keyword evidence="4" id="KW-0472">Membrane</keyword>
<organism evidence="6 7">
    <name type="scientific">Leptospira meyeri</name>
    <dbReference type="NCBI Taxonomy" id="29508"/>
    <lineage>
        <taxon>Bacteria</taxon>
        <taxon>Pseudomonadati</taxon>
        <taxon>Spirochaetota</taxon>
        <taxon>Spirochaetia</taxon>
        <taxon>Leptospirales</taxon>
        <taxon>Leptospiraceae</taxon>
        <taxon>Leptospira</taxon>
    </lineage>
</organism>
<feature type="transmembrane region" description="Helical" evidence="4">
    <location>
        <begin position="98"/>
        <end position="117"/>
    </location>
</feature>
<accession>A0A4R8MS42</accession>